<comment type="catalytic activity">
    <reaction evidence="5">
        <text>N-terminal L-alanyl-[ribosomal protein bS18] + acetyl-CoA = N-terminal N(alpha)-acetyl-L-alanyl-[ribosomal protein bS18] + CoA + H(+)</text>
        <dbReference type="Rhea" id="RHEA:43756"/>
        <dbReference type="Rhea" id="RHEA-COMP:10676"/>
        <dbReference type="Rhea" id="RHEA-COMP:10677"/>
        <dbReference type="ChEBI" id="CHEBI:15378"/>
        <dbReference type="ChEBI" id="CHEBI:57287"/>
        <dbReference type="ChEBI" id="CHEBI:57288"/>
        <dbReference type="ChEBI" id="CHEBI:64718"/>
        <dbReference type="ChEBI" id="CHEBI:83683"/>
        <dbReference type="EC" id="2.3.1.266"/>
    </reaction>
</comment>
<dbReference type="HAMAP" id="MF_02210">
    <property type="entry name" value="RimI"/>
    <property type="match status" value="1"/>
</dbReference>
<dbReference type="PANTHER" id="PTHR43420:SF51">
    <property type="entry name" value="PEPTIDYL-LYSINE N-ACETYLTRANSFERASE YIAC"/>
    <property type="match status" value="1"/>
</dbReference>
<keyword evidence="3 5" id="KW-0808">Transferase</keyword>
<gene>
    <name evidence="5" type="primary">rimI</name>
    <name evidence="7" type="ORF">SAMN04488079_10941</name>
</gene>
<dbReference type="InterPro" id="IPR006464">
    <property type="entry name" value="AcTrfase_RimI/Ard1"/>
</dbReference>
<keyword evidence="8" id="KW-1185">Reference proteome</keyword>
<keyword evidence="2 5" id="KW-0963">Cytoplasm</keyword>
<evidence type="ECO:0000313" key="8">
    <source>
        <dbReference type="Proteomes" id="UP000198924"/>
    </source>
</evidence>
<dbReference type="EC" id="2.3.1.266" evidence="5"/>
<dbReference type="PANTHER" id="PTHR43420">
    <property type="entry name" value="ACETYLTRANSFERASE"/>
    <property type="match status" value="1"/>
</dbReference>
<accession>A0A1I3YXP1</accession>
<dbReference type="Pfam" id="PF00583">
    <property type="entry name" value="Acetyltransf_1"/>
    <property type="match status" value="1"/>
</dbReference>
<reference evidence="8" key="1">
    <citation type="submission" date="2016-10" db="EMBL/GenBank/DDBJ databases">
        <authorList>
            <person name="Varghese N."/>
            <person name="Submissions S."/>
        </authorList>
    </citation>
    <scope>NUCLEOTIDE SEQUENCE [LARGE SCALE GENOMIC DNA]</scope>
    <source>
        <strain evidence="8">DSM 11578</strain>
    </source>
</reference>
<evidence type="ECO:0000256" key="4">
    <source>
        <dbReference type="ARBA" id="ARBA00023315"/>
    </source>
</evidence>
<comment type="similarity">
    <text evidence="1 5">Belongs to the acetyltransferase family. RimI subfamily.</text>
</comment>
<feature type="active site" description="Proton acceptor" evidence="5">
    <location>
        <position position="104"/>
    </location>
</feature>
<dbReference type="EMBL" id="FOSH01000009">
    <property type="protein sequence ID" value="SFK36627.1"/>
    <property type="molecule type" value="Genomic_DNA"/>
</dbReference>
<evidence type="ECO:0000259" key="6">
    <source>
        <dbReference type="PROSITE" id="PS51186"/>
    </source>
</evidence>
<feature type="active site" description="Proton donor" evidence="5">
    <location>
        <position position="116"/>
    </location>
</feature>
<dbReference type="InterPro" id="IPR050680">
    <property type="entry name" value="YpeA/RimI_acetyltransf"/>
</dbReference>
<comment type="subcellular location">
    <subcellularLocation>
        <location evidence="5">Cytoplasm</location>
    </subcellularLocation>
</comment>
<evidence type="ECO:0000256" key="1">
    <source>
        <dbReference type="ARBA" id="ARBA00005395"/>
    </source>
</evidence>
<dbReference type="PROSITE" id="PS51186">
    <property type="entry name" value="GNAT"/>
    <property type="match status" value="1"/>
</dbReference>
<comment type="caution">
    <text evidence="5">Lacks conserved residue(s) required for the propagation of feature annotation.</text>
</comment>
<dbReference type="NCBIfam" id="TIGR01575">
    <property type="entry name" value="rimI"/>
    <property type="match status" value="1"/>
</dbReference>
<dbReference type="RefSeq" id="WP_177207300.1">
    <property type="nucleotide sequence ID" value="NZ_FOSH01000009.1"/>
</dbReference>
<dbReference type="SUPFAM" id="SSF55729">
    <property type="entry name" value="Acyl-CoA N-acyltransferases (Nat)"/>
    <property type="match status" value="1"/>
</dbReference>
<keyword evidence="4 5" id="KW-0012">Acyltransferase</keyword>
<dbReference type="InterPro" id="IPR043690">
    <property type="entry name" value="RimI"/>
</dbReference>
<dbReference type="GO" id="GO:0005840">
    <property type="term" value="C:ribosome"/>
    <property type="evidence" value="ECO:0007669"/>
    <property type="project" value="UniProtKB-KW"/>
</dbReference>
<dbReference type="CDD" id="cd04301">
    <property type="entry name" value="NAT_SF"/>
    <property type="match status" value="1"/>
</dbReference>
<dbReference type="Gene3D" id="3.40.630.30">
    <property type="match status" value="1"/>
</dbReference>
<organism evidence="7 8">
    <name type="scientific">Methylophaga sulfidovorans</name>
    <dbReference type="NCBI Taxonomy" id="45496"/>
    <lineage>
        <taxon>Bacteria</taxon>
        <taxon>Pseudomonadati</taxon>
        <taxon>Pseudomonadota</taxon>
        <taxon>Gammaproteobacteria</taxon>
        <taxon>Thiotrichales</taxon>
        <taxon>Piscirickettsiaceae</taxon>
        <taxon>Methylophaga</taxon>
    </lineage>
</organism>
<dbReference type="STRING" id="45496.SAMN04488079_10941"/>
<evidence type="ECO:0000256" key="2">
    <source>
        <dbReference type="ARBA" id="ARBA00022490"/>
    </source>
</evidence>
<evidence type="ECO:0000313" key="7">
    <source>
        <dbReference type="EMBL" id="SFK36627.1"/>
    </source>
</evidence>
<evidence type="ECO:0000256" key="5">
    <source>
        <dbReference type="HAMAP-Rule" id="MF_02210"/>
    </source>
</evidence>
<dbReference type="GO" id="GO:0008999">
    <property type="term" value="F:protein-N-terminal-alanine acetyltransferase activity"/>
    <property type="evidence" value="ECO:0007669"/>
    <property type="project" value="UniProtKB-UniRule"/>
</dbReference>
<name>A0A1I3YXP1_9GAMM</name>
<proteinExistence type="inferred from homology"/>
<comment type="function">
    <text evidence="5">Acetylates the N-terminal alanine of ribosomal protein bS18.</text>
</comment>
<dbReference type="InterPro" id="IPR016181">
    <property type="entry name" value="Acyl_CoA_acyltransferase"/>
</dbReference>
<feature type="domain" description="N-acetyltransferase" evidence="6">
    <location>
        <begin position="2"/>
        <end position="148"/>
    </location>
</feature>
<keyword evidence="7" id="KW-0687">Ribonucleoprotein</keyword>
<feature type="binding site" evidence="5">
    <location>
        <position position="109"/>
    </location>
    <ligand>
        <name>acetyl-CoA</name>
        <dbReference type="ChEBI" id="CHEBI:57288"/>
    </ligand>
</feature>
<dbReference type="AlphaFoldDB" id="A0A1I3YXP1"/>
<sequence length="156" mass="17807">MVSPRVMTNKDLQLVHNIECSANQFPWTLKNFSDSLDAGHYAWVYSDAYDVVLGYAIVQLVLDEAHLLNLCVRPDMQRQGYGRFILEHIIDFSKARSASIVVLEVRESNKKAQNLYEQLGFNEMSVRRAYYPAENGRENAILMGLDLSMLSIFGDI</sequence>
<keyword evidence="7" id="KW-0689">Ribosomal protein</keyword>
<protein>
    <recommendedName>
        <fullName evidence="5">[Ribosomal protein bS18]-alanine N-acetyltransferase</fullName>
        <ecNumber evidence="5">2.3.1.266</ecNumber>
    </recommendedName>
</protein>
<evidence type="ECO:0000256" key="3">
    <source>
        <dbReference type="ARBA" id="ARBA00022679"/>
    </source>
</evidence>
<dbReference type="GO" id="GO:0005737">
    <property type="term" value="C:cytoplasm"/>
    <property type="evidence" value="ECO:0007669"/>
    <property type="project" value="UniProtKB-SubCell"/>
</dbReference>
<dbReference type="Proteomes" id="UP000198924">
    <property type="component" value="Unassembled WGS sequence"/>
</dbReference>
<dbReference type="InterPro" id="IPR000182">
    <property type="entry name" value="GNAT_dom"/>
</dbReference>